<dbReference type="InterPro" id="IPR050482">
    <property type="entry name" value="Sensor_HK_TwoCompSys"/>
</dbReference>
<dbReference type="Proteomes" id="UP000623795">
    <property type="component" value="Unassembled WGS sequence"/>
</dbReference>
<reference evidence="7 8" key="1">
    <citation type="submission" date="2019-12" db="EMBL/GenBank/DDBJ databases">
        <title>Comparative genomics gives insights into the taxonomy of the Azoarcus-Aromatoleum group and reveals separate origins of nif in the plant-associated Azoarcus and non-plant-associated Aromatoleum sub-groups.</title>
        <authorList>
            <person name="Lafos M."/>
            <person name="Maluk M."/>
            <person name="Batista M."/>
            <person name="Junghare M."/>
            <person name="Carmona M."/>
            <person name="Faoro H."/>
            <person name="Cruz L.M."/>
            <person name="Battistoni F."/>
            <person name="De Souza E."/>
            <person name="Pedrosa F."/>
            <person name="Chen W.-M."/>
            <person name="Poole P.S."/>
            <person name="Dixon R.A."/>
            <person name="James E.K."/>
        </authorList>
    </citation>
    <scope>NUCLEOTIDE SEQUENCE [LARGE SCALE GENOMIC DNA]</scope>
    <source>
        <strain evidence="7 8">Td21</strain>
    </source>
</reference>
<accession>A0ABX1Q282</accession>
<protein>
    <recommendedName>
        <fullName evidence="2">histidine kinase</fullName>
        <ecNumber evidence="2">2.7.13.3</ecNumber>
    </recommendedName>
</protein>
<evidence type="ECO:0000313" key="7">
    <source>
        <dbReference type="EMBL" id="NMG45824.1"/>
    </source>
</evidence>
<name>A0ABX1Q282_9RHOO</name>
<evidence type="ECO:0000256" key="5">
    <source>
        <dbReference type="ARBA" id="ARBA00023012"/>
    </source>
</evidence>
<dbReference type="RefSeq" id="WP_343036099.1">
    <property type="nucleotide sequence ID" value="NZ_WTVN01000039.1"/>
</dbReference>
<gene>
    <name evidence="7" type="ORF">GPA22_19075</name>
</gene>
<keyword evidence="5" id="KW-0902">Two-component regulatory system</keyword>
<dbReference type="InterPro" id="IPR003594">
    <property type="entry name" value="HATPase_dom"/>
</dbReference>
<dbReference type="InterPro" id="IPR036890">
    <property type="entry name" value="HATPase_C_sf"/>
</dbReference>
<dbReference type="Pfam" id="PF02518">
    <property type="entry name" value="HATPase_c"/>
    <property type="match status" value="1"/>
</dbReference>
<evidence type="ECO:0000256" key="2">
    <source>
        <dbReference type="ARBA" id="ARBA00012438"/>
    </source>
</evidence>
<evidence type="ECO:0000256" key="4">
    <source>
        <dbReference type="ARBA" id="ARBA00022777"/>
    </source>
</evidence>
<dbReference type="Gene3D" id="3.30.565.10">
    <property type="entry name" value="Histidine kinase-like ATPase, C-terminal domain"/>
    <property type="match status" value="1"/>
</dbReference>
<dbReference type="SUPFAM" id="SSF55874">
    <property type="entry name" value="ATPase domain of HSP90 chaperone/DNA topoisomerase II/histidine kinase"/>
    <property type="match status" value="1"/>
</dbReference>
<dbReference type="PANTHER" id="PTHR24421">
    <property type="entry name" value="NITRATE/NITRITE SENSOR PROTEIN NARX-RELATED"/>
    <property type="match status" value="1"/>
</dbReference>
<evidence type="ECO:0000313" key="8">
    <source>
        <dbReference type="Proteomes" id="UP000623795"/>
    </source>
</evidence>
<dbReference type="EC" id="2.7.13.3" evidence="2"/>
<dbReference type="EMBL" id="WTVN01000039">
    <property type="protein sequence ID" value="NMG45824.1"/>
    <property type="molecule type" value="Genomic_DNA"/>
</dbReference>
<keyword evidence="4" id="KW-0418">Kinase</keyword>
<evidence type="ECO:0000259" key="6">
    <source>
        <dbReference type="Pfam" id="PF02518"/>
    </source>
</evidence>
<organism evidence="7 8">
    <name type="scientific">Aromatoleum toluvorans</name>
    <dbReference type="NCBI Taxonomy" id="92002"/>
    <lineage>
        <taxon>Bacteria</taxon>
        <taxon>Pseudomonadati</taxon>
        <taxon>Pseudomonadota</taxon>
        <taxon>Betaproteobacteria</taxon>
        <taxon>Rhodocyclales</taxon>
        <taxon>Rhodocyclaceae</taxon>
        <taxon>Aromatoleum</taxon>
    </lineage>
</organism>
<evidence type="ECO:0000256" key="3">
    <source>
        <dbReference type="ARBA" id="ARBA00022679"/>
    </source>
</evidence>
<evidence type="ECO:0000256" key="1">
    <source>
        <dbReference type="ARBA" id="ARBA00000085"/>
    </source>
</evidence>
<proteinExistence type="predicted"/>
<keyword evidence="8" id="KW-1185">Reference proteome</keyword>
<sequence>EMCIRDSEGAGSGRVRIDALLGPLIESWRNRPGQTIEYRLTVEPGSCEIPQGLALALYRMTQEALTNVARHAGARAAAVTVKARAGVGVEWSVCDDGIGIASDCRSDALQQGNGLAGIRERAWAHGGELEMGARDPAGVRPGLCLVARFPWPDAECAVGTTGNATTA</sequence>
<comment type="caution">
    <text evidence="7">The sequence shown here is derived from an EMBL/GenBank/DDBJ whole genome shotgun (WGS) entry which is preliminary data.</text>
</comment>
<keyword evidence="3" id="KW-0808">Transferase</keyword>
<dbReference type="PANTHER" id="PTHR24421:SF10">
    <property type="entry name" value="NITRATE_NITRITE SENSOR PROTEIN NARQ"/>
    <property type="match status" value="1"/>
</dbReference>
<comment type="catalytic activity">
    <reaction evidence="1">
        <text>ATP + protein L-histidine = ADP + protein N-phospho-L-histidine.</text>
        <dbReference type="EC" id="2.7.13.3"/>
    </reaction>
</comment>
<feature type="non-terminal residue" evidence="7">
    <location>
        <position position="1"/>
    </location>
</feature>
<feature type="domain" description="Histidine kinase/HSP90-like ATPase" evidence="6">
    <location>
        <begin position="54"/>
        <end position="137"/>
    </location>
</feature>